<evidence type="ECO:0000313" key="2">
    <source>
        <dbReference type="RefSeq" id="XP_016463772.1"/>
    </source>
</evidence>
<proteinExistence type="predicted"/>
<dbReference type="KEGG" id="nta:107786776"/>
<reference evidence="2" key="1">
    <citation type="submission" date="2025-08" db="UniProtKB">
        <authorList>
            <consortium name="RefSeq"/>
        </authorList>
    </citation>
    <scope>IDENTIFICATION</scope>
</reference>
<accession>A0A1S3ZHN6</accession>
<dbReference type="OrthoDB" id="1808507at2759"/>
<dbReference type="AlphaFoldDB" id="A0A1S3ZHN6"/>
<organism evidence="2">
    <name type="scientific">Nicotiana tabacum</name>
    <name type="common">Common tobacco</name>
    <dbReference type="NCBI Taxonomy" id="4097"/>
    <lineage>
        <taxon>Eukaryota</taxon>
        <taxon>Viridiplantae</taxon>
        <taxon>Streptophyta</taxon>
        <taxon>Embryophyta</taxon>
        <taxon>Tracheophyta</taxon>
        <taxon>Spermatophyta</taxon>
        <taxon>Magnoliopsida</taxon>
        <taxon>eudicotyledons</taxon>
        <taxon>Gunneridae</taxon>
        <taxon>Pentapetalae</taxon>
        <taxon>asterids</taxon>
        <taxon>lamiids</taxon>
        <taxon>Solanales</taxon>
        <taxon>Solanaceae</taxon>
        <taxon>Nicotianoideae</taxon>
        <taxon>Nicotianeae</taxon>
        <taxon>Nicotiana</taxon>
    </lineage>
</organism>
<evidence type="ECO:0000256" key="1">
    <source>
        <dbReference type="SAM" id="MobiDB-lite"/>
    </source>
</evidence>
<dbReference type="PaxDb" id="4097-A0A1S3ZHN6"/>
<protein>
    <submittedName>
        <fullName evidence="2">Uncharacterized protein</fullName>
    </submittedName>
</protein>
<feature type="compositionally biased region" description="Low complexity" evidence="1">
    <location>
        <begin position="74"/>
        <end position="107"/>
    </location>
</feature>
<sequence>MVTEPPFGPVIDTVTIGDDEEAREFDLVDNVNSHFRAPISLPGTAGLSTRSLPSLVGEHPTNKTAFDAAASHSLTPSASSLSSPTPATVTSLPSSSSFSPAIATSSPPAVPNHEEERLGKYSGISGECLLNNAMHNATVRLIHEKEEITSARDQLLAEQEQHVARLSELDAKVAEAVVLEARLWQSEQEVVTLSQEIDPLRVRFDETRAKWVEVHNAVHSAIEHEASFAERVINLEAALNSKIEKLAATGEKHALLEEKYRKTI</sequence>
<feature type="region of interest" description="Disordered" evidence="1">
    <location>
        <begin position="74"/>
        <end position="114"/>
    </location>
</feature>
<name>A0A1S3ZHN6_TOBAC</name>
<dbReference type="RefSeq" id="XP_016463772.1">
    <property type="nucleotide sequence ID" value="XM_016608286.1"/>
</dbReference>
<gene>
    <name evidence="2" type="primary">LOC107786776</name>
</gene>